<evidence type="ECO:0000313" key="3">
    <source>
        <dbReference type="Proteomes" id="UP000266906"/>
    </source>
</evidence>
<feature type="region of interest" description="Disordered" evidence="1">
    <location>
        <begin position="621"/>
        <end position="645"/>
    </location>
</feature>
<dbReference type="RefSeq" id="WP_123818839.1">
    <property type="nucleotide sequence ID" value="NZ_RKQG01000001.1"/>
</dbReference>
<feature type="region of interest" description="Disordered" evidence="1">
    <location>
        <begin position="1"/>
        <end position="22"/>
    </location>
</feature>
<keyword evidence="3" id="KW-1185">Reference proteome</keyword>
<evidence type="ECO:0000313" key="2">
    <source>
        <dbReference type="EMBL" id="RPE35351.1"/>
    </source>
</evidence>
<sequence length="645" mass="71117">MSGPGHTWVTDPGGPVHAGSGDQHIHYGYGAGEFLGSRAERLRIAEDHRHWLSRRFVPPGNLGRAAERLAKPGATVLLTGPAGTGRRAAGTFLLHGLPDEGGQLEELSVKDDDGAAISAGDRLLLDLSAIADQDQEQALRKLGVYRSATEQAGARLVVILSDPIEPMLPSELQQQVVRIERPRPDIVLRRYLRLDEIPFTPEDLKRPDLDLLLETAPMREIARLVRTIGQARESRKHGSGFEDWCTTALHVVTDWGDTTARQVDSLEDGSRRALLLVGAMLDGAPVDAAVAGTGDLLRLLGRDSDGSSALDGPDLRVQLGELEMARDPDGRVEFKRLAYSSAVRSHFWTYFPGLRDGLRDWTGDAVRLPGLGRPERRDLVARFAEQALAVGRPDDLYALVERWTAAGRPMPGEAALLLAQGLDHEKHAAGVRERIYTWTTTGNLTSHLKDVLTDVCRHVLAATHPSMALTRLYHLSSRQGSAAATEAALELARSDRRLFRHLFERVPARAGQEPRRGEDLLIGLLDPHRLLIEPTSEEVESVWRSVMSGTERARWSRVAYEWLTAAATERRWEAAPDVLVRAARHRNDLLTRLYLVALAWERGGPEIPGAGRRAVAERLRQAIDRAQGTGPRRHDNETTNPSEVS</sequence>
<accession>A0A3N4RWC2</accession>
<protein>
    <submittedName>
        <fullName evidence="2">Uncharacterized protein</fullName>
    </submittedName>
</protein>
<dbReference type="Proteomes" id="UP000266906">
    <property type="component" value="Unassembled WGS sequence"/>
</dbReference>
<reference evidence="2 3" key="1">
    <citation type="submission" date="2018-11" db="EMBL/GenBank/DDBJ databases">
        <title>Sequencing the genomes of 1000 actinobacteria strains.</title>
        <authorList>
            <person name="Klenk H.-P."/>
        </authorList>
    </citation>
    <scope>NUCLEOTIDE SEQUENCE [LARGE SCALE GENOMIC DNA]</scope>
    <source>
        <strain evidence="2 3">DSM 44781</strain>
    </source>
</reference>
<name>A0A3N4RWC2_9ACTN</name>
<gene>
    <name evidence="2" type="ORF">EDD38_3700</name>
</gene>
<proteinExistence type="predicted"/>
<evidence type="ECO:0000256" key="1">
    <source>
        <dbReference type="SAM" id="MobiDB-lite"/>
    </source>
</evidence>
<comment type="caution">
    <text evidence="2">The sequence shown here is derived from an EMBL/GenBank/DDBJ whole genome shotgun (WGS) entry which is preliminary data.</text>
</comment>
<dbReference type="EMBL" id="RKQG01000001">
    <property type="protein sequence ID" value="RPE35351.1"/>
    <property type="molecule type" value="Genomic_DNA"/>
</dbReference>
<dbReference type="AlphaFoldDB" id="A0A3N4RWC2"/>
<organism evidence="2 3">
    <name type="scientific">Kitasatospora cineracea</name>
    <dbReference type="NCBI Taxonomy" id="88074"/>
    <lineage>
        <taxon>Bacteria</taxon>
        <taxon>Bacillati</taxon>
        <taxon>Actinomycetota</taxon>
        <taxon>Actinomycetes</taxon>
        <taxon>Kitasatosporales</taxon>
        <taxon>Streptomycetaceae</taxon>
        <taxon>Kitasatospora</taxon>
    </lineage>
</organism>